<evidence type="ECO:0000313" key="2">
    <source>
        <dbReference type="EMBL" id="WQD79623.1"/>
    </source>
</evidence>
<feature type="chain" id="PRO_5045898845" evidence="1">
    <location>
        <begin position="35"/>
        <end position="127"/>
    </location>
</feature>
<sequence>MKSRLSLLPNSVCVALRITCASALAVLSAGTAHAADYADGICKGQAHSAQAIAQARDSGISKEDELQRIRLAAQQMPYDSRMLALTELPQLVEALYGQYANVPAADMYPKYLDWCRQQIAKQRAPGK</sequence>
<evidence type="ECO:0000313" key="3">
    <source>
        <dbReference type="Proteomes" id="UP001325479"/>
    </source>
</evidence>
<organism evidence="2 3">
    <name type="scientific">Paraburkholderia kururiensis</name>
    <dbReference type="NCBI Taxonomy" id="984307"/>
    <lineage>
        <taxon>Bacteria</taxon>
        <taxon>Pseudomonadati</taxon>
        <taxon>Pseudomonadota</taxon>
        <taxon>Betaproteobacteria</taxon>
        <taxon>Burkholderiales</taxon>
        <taxon>Burkholderiaceae</taxon>
        <taxon>Paraburkholderia</taxon>
    </lineage>
</organism>
<proteinExistence type="predicted"/>
<feature type="signal peptide" evidence="1">
    <location>
        <begin position="1"/>
        <end position="34"/>
    </location>
</feature>
<dbReference type="Proteomes" id="UP001325479">
    <property type="component" value="Chromosome"/>
</dbReference>
<gene>
    <name evidence="2" type="ORF">U0042_08060</name>
</gene>
<reference evidence="2 3" key="1">
    <citation type="submission" date="2023-12" db="EMBL/GenBank/DDBJ databases">
        <title>Genome sequencing and assembly of bacterial species from a model synthetic community.</title>
        <authorList>
            <person name="Hogle S.L."/>
        </authorList>
    </citation>
    <scope>NUCLEOTIDE SEQUENCE [LARGE SCALE GENOMIC DNA]</scope>
    <source>
        <strain evidence="2 3">HAMBI 2494</strain>
    </source>
</reference>
<evidence type="ECO:0000256" key="1">
    <source>
        <dbReference type="SAM" id="SignalP"/>
    </source>
</evidence>
<accession>A0ABZ0WQS3</accession>
<dbReference type="RefSeq" id="WP_157977805.1">
    <property type="nucleotide sequence ID" value="NZ_CP139965.1"/>
</dbReference>
<dbReference type="EMBL" id="CP139965">
    <property type="protein sequence ID" value="WQD79623.1"/>
    <property type="molecule type" value="Genomic_DNA"/>
</dbReference>
<name>A0ABZ0WQS3_9BURK</name>
<protein>
    <submittedName>
        <fullName evidence="2">Uncharacterized protein</fullName>
    </submittedName>
</protein>
<keyword evidence="3" id="KW-1185">Reference proteome</keyword>
<keyword evidence="1" id="KW-0732">Signal</keyword>